<evidence type="ECO:0000313" key="1">
    <source>
        <dbReference type="EMBL" id="CBI29783.3"/>
    </source>
</evidence>
<organism evidence="1 2">
    <name type="scientific">Vitis vinifera</name>
    <name type="common">Grape</name>
    <dbReference type="NCBI Taxonomy" id="29760"/>
    <lineage>
        <taxon>Eukaryota</taxon>
        <taxon>Viridiplantae</taxon>
        <taxon>Streptophyta</taxon>
        <taxon>Embryophyta</taxon>
        <taxon>Tracheophyta</taxon>
        <taxon>Spermatophyta</taxon>
        <taxon>Magnoliopsida</taxon>
        <taxon>eudicotyledons</taxon>
        <taxon>Gunneridae</taxon>
        <taxon>Pentapetalae</taxon>
        <taxon>rosids</taxon>
        <taxon>Vitales</taxon>
        <taxon>Vitaceae</taxon>
        <taxon>Viteae</taxon>
        <taxon>Vitis</taxon>
    </lineage>
</organism>
<dbReference type="HOGENOM" id="CLU_3280590_0_0_1"/>
<sequence>MPMTVSLLLRLPNNPRHWMLGQVDFINWGDSMPGFLWDESV</sequence>
<dbReference type="AlphaFoldDB" id="D7TH11"/>
<proteinExistence type="predicted"/>
<gene>
    <name evidence="1" type="ordered locus">VIT_12s0035g00100</name>
</gene>
<dbReference type="Proteomes" id="UP000009183">
    <property type="component" value="Chromosome 12"/>
</dbReference>
<dbReference type="EMBL" id="FN595990">
    <property type="protein sequence ID" value="CBI29783.3"/>
    <property type="molecule type" value="Genomic_DNA"/>
</dbReference>
<keyword evidence="2" id="KW-1185">Reference proteome</keyword>
<name>D7TH11_VITVI</name>
<reference evidence="2" key="1">
    <citation type="journal article" date="2007" name="Nature">
        <title>The grapevine genome sequence suggests ancestral hexaploidization in major angiosperm phyla.</title>
        <authorList>
            <consortium name="The French-Italian Public Consortium for Grapevine Genome Characterization."/>
            <person name="Jaillon O."/>
            <person name="Aury J.-M."/>
            <person name="Noel B."/>
            <person name="Policriti A."/>
            <person name="Clepet C."/>
            <person name="Casagrande A."/>
            <person name="Choisne N."/>
            <person name="Aubourg S."/>
            <person name="Vitulo N."/>
            <person name="Jubin C."/>
            <person name="Vezzi A."/>
            <person name="Legeai F."/>
            <person name="Hugueney P."/>
            <person name="Dasilva C."/>
            <person name="Horner D."/>
            <person name="Mica E."/>
            <person name="Jublot D."/>
            <person name="Poulain J."/>
            <person name="Bruyere C."/>
            <person name="Billault A."/>
            <person name="Segurens B."/>
            <person name="Gouyvenoux M."/>
            <person name="Ugarte E."/>
            <person name="Cattonaro F."/>
            <person name="Anthouard V."/>
            <person name="Vico V."/>
            <person name="Del Fabbro C."/>
            <person name="Alaux M."/>
            <person name="Di Gaspero G."/>
            <person name="Dumas V."/>
            <person name="Felice N."/>
            <person name="Paillard S."/>
            <person name="Juman I."/>
            <person name="Moroldo M."/>
            <person name="Scalabrin S."/>
            <person name="Canaguier A."/>
            <person name="Le Clainche I."/>
            <person name="Malacrida G."/>
            <person name="Durand E."/>
            <person name="Pesole G."/>
            <person name="Laucou V."/>
            <person name="Chatelet P."/>
            <person name="Merdinoglu D."/>
            <person name="Delledonne M."/>
            <person name="Pezzotti M."/>
            <person name="Lecharny A."/>
            <person name="Scarpelli C."/>
            <person name="Artiguenave F."/>
            <person name="Pe M.E."/>
            <person name="Valle G."/>
            <person name="Morgante M."/>
            <person name="Caboche M."/>
            <person name="Adam-Blondon A.-F."/>
            <person name="Weissenbach J."/>
            <person name="Quetier F."/>
            <person name="Wincker P."/>
        </authorList>
    </citation>
    <scope>NUCLEOTIDE SEQUENCE [LARGE SCALE GENOMIC DNA]</scope>
    <source>
        <strain evidence="2">cv. Pinot noir / PN40024</strain>
    </source>
</reference>
<protein>
    <submittedName>
        <fullName evidence="1">Uncharacterized protein</fullName>
    </submittedName>
</protein>
<dbReference type="InParanoid" id="D7TH11"/>
<dbReference type="PaxDb" id="29760-VIT_12s0035g00100.t01"/>
<evidence type="ECO:0000313" key="2">
    <source>
        <dbReference type="Proteomes" id="UP000009183"/>
    </source>
</evidence>
<accession>D7TH11</accession>